<name>A0A285R5A2_9HYPH</name>
<dbReference type="SUPFAM" id="SSF56176">
    <property type="entry name" value="FAD-binding/transporter-associated domain-like"/>
    <property type="match status" value="1"/>
</dbReference>
<comment type="subcellular location">
    <subcellularLocation>
        <location evidence="3 19">Cytoplasm</location>
    </subcellularLocation>
</comment>
<evidence type="ECO:0000256" key="12">
    <source>
        <dbReference type="ARBA" id="ARBA00022960"/>
    </source>
</evidence>
<evidence type="ECO:0000256" key="5">
    <source>
        <dbReference type="ARBA" id="ARBA00012518"/>
    </source>
</evidence>
<keyword evidence="10 19" id="KW-0274">FAD</keyword>
<dbReference type="Gene3D" id="3.30.43.10">
    <property type="entry name" value="Uridine Diphospho-n-acetylenolpyruvylglucosamine Reductase, domain 2"/>
    <property type="match status" value="1"/>
</dbReference>
<keyword evidence="8 19" id="KW-0132">Cell division</keyword>
<feature type="domain" description="FAD-binding PCMH-type" evidence="20">
    <location>
        <begin position="34"/>
        <end position="200"/>
    </location>
</feature>
<evidence type="ECO:0000256" key="16">
    <source>
        <dbReference type="ARBA" id="ARBA00023316"/>
    </source>
</evidence>
<keyword evidence="13 19" id="KW-0573">Peptidoglycan synthesis</keyword>
<evidence type="ECO:0000256" key="4">
    <source>
        <dbReference type="ARBA" id="ARBA00004752"/>
    </source>
</evidence>
<comment type="catalytic activity">
    <reaction evidence="18 19">
        <text>UDP-N-acetyl-alpha-D-muramate + NADP(+) = UDP-N-acetyl-3-O-(1-carboxyvinyl)-alpha-D-glucosamine + NADPH + H(+)</text>
        <dbReference type="Rhea" id="RHEA:12248"/>
        <dbReference type="ChEBI" id="CHEBI:15378"/>
        <dbReference type="ChEBI" id="CHEBI:57783"/>
        <dbReference type="ChEBI" id="CHEBI:58349"/>
        <dbReference type="ChEBI" id="CHEBI:68483"/>
        <dbReference type="ChEBI" id="CHEBI:70757"/>
        <dbReference type="EC" id="1.3.1.98"/>
    </reaction>
</comment>
<dbReference type="EC" id="1.3.1.98" evidence="5 19"/>
<keyword evidence="7 19" id="KW-0963">Cytoplasm</keyword>
<evidence type="ECO:0000256" key="7">
    <source>
        <dbReference type="ARBA" id="ARBA00022490"/>
    </source>
</evidence>
<evidence type="ECO:0000256" key="6">
    <source>
        <dbReference type="ARBA" id="ARBA00015188"/>
    </source>
</evidence>
<comment type="function">
    <text evidence="2 19">Cell wall formation.</text>
</comment>
<comment type="pathway">
    <text evidence="4 19">Cell wall biogenesis; peptidoglycan biosynthesis.</text>
</comment>
<dbReference type="UniPathway" id="UPA00219"/>
<protein>
    <recommendedName>
        <fullName evidence="6 19">UDP-N-acetylenolpyruvoylglucosamine reductase</fullName>
        <ecNumber evidence="5 19">1.3.1.98</ecNumber>
    </recommendedName>
    <alternativeName>
        <fullName evidence="17 19">UDP-N-acetylmuramate dehydrogenase</fullName>
    </alternativeName>
</protein>
<evidence type="ECO:0000256" key="3">
    <source>
        <dbReference type="ARBA" id="ARBA00004496"/>
    </source>
</evidence>
<dbReference type="Pfam" id="PF02873">
    <property type="entry name" value="MurB_C"/>
    <property type="match status" value="1"/>
</dbReference>
<evidence type="ECO:0000256" key="11">
    <source>
        <dbReference type="ARBA" id="ARBA00022857"/>
    </source>
</evidence>
<dbReference type="Gene3D" id="3.30.465.10">
    <property type="match status" value="1"/>
</dbReference>
<dbReference type="GO" id="GO:0008360">
    <property type="term" value="P:regulation of cell shape"/>
    <property type="evidence" value="ECO:0007669"/>
    <property type="project" value="UniProtKB-KW"/>
</dbReference>
<dbReference type="GO" id="GO:0051301">
    <property type="term" value="P:cell division"/>
    <property type="evidence" value="ECO:0007669"/>
    <property type="project" value="UniProtKB-KW"/>
</dbReference>
<dbReference type="InterPro" id="IPR016166">
    <property type="entry name" value="FAD-bd_PCMH"/>
</dbReference>
<keyword evidence="12 19" id="KW-0133">Cell shape</keyword>
<dbReference type="SUPFAM" id="SSF56194">
    <property type="entry name" value="Uridine diphospho-N-Acetylenolpyruvylglucosamine reductase, MurB, C-terminal domain"/>
    <property type="match status" value="1"/>
</dbReference>
<sequence length="327" mass="34897">MSWPDLVARHGLDRIGLRGRLTPNQPLSAVTWFRVGGPAQLMFQPADTDDLALFLKALPPEVPVLPVGLGSNLLVRDGGIEGVVVRLAAKGFGSVEIEENGAIRAGAAVPDKRLAEAAAEAGQGGFAFYAGIPGGIGGALRMNAGAHGSETADVMVELTGVTRAGEIVQLTRQDMAYRYRHSEQPGDTIFTQALFRGEPREREAIRQEMAEVNAHREAAQPIREKTGGSTFKNPPGHSAWKLVDAAGCRGLQIGGARMSDMHCNFMINTGEATGRDLELLGETVRARVLETSGIALEWEIKRLGVWAEGQDVEPFLGKRIAEAASDG</sequence>
<organism evidence="21 22">
    <name type="scientific">Stappia indica</name>
    <dbReference type="NCBI Taxonomy" id="538381"/>
    <lineage>
        <taxon>Bacteria</taxon>
        <taxon>Pseudomonadati</taxon>
        <taxon>Pseudomonadota</taxon>
        <taxon>Alphaproteobacteria</taxon>
        <taxon>Hyphomicrobiales</taxon>
        <taxon>Stappiaceae</taxon>
        <taxon>Stappia</taxon>
    </lineage>
</organism>
<dbReference type="HAMAP" id="MF_00037">
    <property type="entry name" value="MurB"/>
    <property type="match status" value="1"/>
</dbReference>
<dbReference type="GO" id="GO:0071949">
    <property type="term" value="F:FAD binding"/>
    <property type="evidence" value="ECO:0007669"/>
    <property type="project" value="InterPro"/>
</dbReference>
<dbReference type="NCBIfam" id="TIGR00179">
    <property type="entry name" value="murB"/>
    <property type="match status" value="1"/>
</dbReference>
<dbReference type="PROSITE" id="PS51387">
    <property type="entry name" value="FAD_PCMH"/>
    <property type="match status" value="1"/>
</dbReference>
<feature type="active site" description="Proton donor" evidence="19">
    <location>
        <position position="229"/>
    </location>
</feature>
<keyword evidence="11 19" id="KW-0521">NADP</keyword>
<keyword evidence="14 19" id="KW-0560">Oxidoreductase</keyword>
<evidence type="ECO:0000256" key="18">
    <source>
        <dbReference type="ARBA" id="ARBA00048914"/>
    </source>
</evidence>
<dbReference type="InterPro" id="IPR003170">
    <property type="entry name" value="MurB"/>
</dbReference>
<dbReference type="Gene3D" id="3.90.78.10">
    <property type="entry name" value="UDP-N-acetylenolpyruvoylglucosamine reductase, C-terminal domain"/>
    <property type="match status" value="1"/>
</dbReference>
<feature type="active site" evidence="19">
    <location>
        <position position="180"/>
    </location>
</feature>
<proteinExistence type="inferred from homology"/>
<evidence type="ECO:0000256" key="19">
    <source>
        <dbReference type="HAMAP-Rule" id="MF_00037"/>
    </source>
</evidence>
<evidence type="ECO:0000256" key="13">
    <source>
        <dbReference type="ARBA" id="ARBA00022984"/>
    </source>
</evidence>
<dbReference type="RefSeq" id="WP_097173632.1">
    <property type="nucleotide sequence ID" value="NZ_OBML01000001.1"/>
</dbReference>
<reference evidence="21 22" key="1">
    <citation type="submission" date="2017-08" db="EMBL/GenBank/DDBJ databases">
        <authorList>
            <person name="de Groot N.N."/>
        </authorList>
    </citation>
    <scope>NUCLEOTIDE SEQUENCE [LARGE SCALE GENOMIC DNA]</scope>
    <source>
        <strain evidence="21 22">USBA 352</strain>
    </source>
</reference>
<dbReference type="InterPro" id="IPR036635">
    <property type="entry name" value="MurB_C_sf"/>
</dbReference>
<evidence type="ECO:0000256" key="8">
    <source>
        <dbReference type="ARBA" id="ARBA00022618"/>
    </source>
</evidence>
<dbReference type="GO" id="GO:0009252">
    <property type="term" value="P:peptidoglycan biosynthetic process"/>
    <property type="evidence" value="ECO:0007669"/>
    <property type="project" value="UniProtKB-UniRule"/>
</dbReference>
<dbReference type="Pfam" id="PF01565">
    <property type="entry name" value="FAD_binding_4"/>
    <property type="match status" value="1"/>
</dbReference>
<evidence type="ECO:0000313" key="21">
    <source>
        <dbReference type="EMBL" id="SOB89306.1"/>
    </source>
</evidence>
<evidence type="ECO:0000256" key="14">
    <source>
        <dbReference type="ARBA" id="ARBA00023002"/>
    </source>
</evidence>
<accession>A0A285R5A2</accession>
<dbReference type="EMBL" id="OBML01000001">
    <property type="protein sequence ID" value="SOB89306.1"/>
    <property type="molecule type" value="Genomic_DNA"/>
</dbReference>
<dbReference type="GO" id="GO:0008762">
    <property type="term" value="F:UDP-N-acetylmuramate dehydrogenase activity"/>
    <property type="evidence" value="ECO:0007669"/>
    <property type="project" value="UniProtKB-UniRule"/>
</dbReference>
<evidence type="ECO:0000313" key="22">
    <source>
        <dbReference type="Proteomes" id="UP000219331"/>
    </source>
</evidence>
<evidence type="ECO:0000256" key="2">
    <source>
        <dbReference type="ARBA" id="ARBA00003921"/>
    </source>
</evidence>
<dbReference type="GO" id="GO:0005829">
    <property type="term" value="C:cytosol"/>
    <property type="evidence" value="ECO:0007669"/>
    <property type="project" value="TreeGrafter"/>
</dbReference>
<comment type="similarity">
    <text evidence="19">Belongs to the MurB family.</text>
</comment>
<dbReference type="AlphaFoldDB" id="A0A285R5A2"/>
<evidence type="ECO:0000256" key="17">
    <source>
        <dbReference type="ARBA" id="ARBA00031026"/>
    </source>
</evidence>
<keyword evidence="9 19" id="KW-0285">Flavoprotein</keyword>
<evidence type="ECO:0000256" key="10">
    <source>
        <dbReference type="ARBA" id="ARBA00022827"/>
    </source>
</evidence>
<evidence type="ECO:0000256" key="9">
    <source>
        <dbReference type="ARBA" id="ARBA00022630"/>
    </source>
</evidence>
<dbReference type="PANTHER" id="PTHR21071">
    <property type="entry name" value="UDP-N-ACETYLENOLPYRUVOYLGLUCOSAMINE REDUCTASE"/>
    <property type="match status" value="1"/>
</dbReference>
<dbReference type="PANTHER" id="PTHR21071:SF4">
    <property type="entry name" value="UDP-N-ACETYLENOLPYRUVOYLGLUCOSAMINE REDUCTASE"/>
    <property type="match status" value="1"/>
</dbReference>
<dbReference type="InterPro" id="IPR006094">
    <property type="entry name" value="Oxid_FAD_bind_N"/>
</dbReference>
<keyword evidence="15 19" id="KW-0131">Cell cycle</keyword>
<dbReference type="STRING" id="538381.GCA_001696535_01295"/>
<dbReference type="InterPro" id="IPR036318">
    <property type="entry name" value="FAD-bd_PCMH-like_sf"/>
</dbReference>
<keyword evidence="22" id="KW-1185">Reference proteome</keyword>
<dbReference type="Proteomes" id="UP000219331">
    <property type="component" value="Unassembled WGS sequence"/>
</dbReference>
<comment type="cofactor">
    <cofactor evidence="1 19">
        <name>FAD</name>
        <dbReference type="ChEBI" id="CHEBI:57692"/>
    </cofactor>
</comment>
<dbReference type="InterPro" id="IPR011601">
    <property type="entry name" value="MurB_C"/>
</dbReference>
<dbReference type="GO" id="GO:0071555">
    <property type="term" value="P:cell wall organization"/>
    <property type="evidence" value="ECO:0007669"/>
    <property type="project" value="UniProtKB-KW"/>
</dbReference>
<gene>
    <name evidence="19" type="primary">murB</name>
    <name evidence="21" type="ORF">SAMN05421512_101216</name>
</gene>
<evidence type="ECO:0000256" key="1">
    <source>
        <dbReference type="ARBA" id="ARBA00001974"/>
    </source>
</evidence>
<dbReference type="OrthoDB" id="9804753at2"/>
<dbReference type="NCBIfam" id="NF010480">
    <property type="entry name" value="PRK13905.1"/>
    <property type="match status" value="1"/>
</dbReference>
<dbReference type="InterPro" id="IPR016167">
    <property type="entry name" value="FAD-bd_PCMH_sub1"/>
</dbReference>
<feature type="active site" evidence="19">
    <location>
        <position position="299"/>
    </location>
</feature>
<keyword evidence="16 19" id="KW-0961">Cell wall biogenesis/degradation</keyword>
<evidence type="ECO:0000256" key="15">
    <source>
        <dbReference type="ARBA" id="ARBA00023306"/>
    </source>
</evidence>
<evidence type="ECO:0000259" key="20">
    <source>
        <dbReference type="PROSITE" id="PS51387"/>
    </source>
</evidence>
<dbReference type="InterPro" id="IPR016169">
    <property type="entry name" value="FAD-bd_PCMH_sub2"/>
</dbReference>